<name>A0AAV1D3F1_OLDCO</name>
<dbReference type="PANTHER" id="PTHR46619:SF2">
    <property type="entry name" value="XS DOMAIN PROTEIN"/>
    <property type="match status" value="1"/>
</dbReference>
<reference evidence="1" key="1">
    <citation type="submission" date="2023-03" db="EMBL/GenBank/DDBJ databases">
        <authorList>
            <person name="Julca I."/>
        </authorList>
    </citation>
    <scope>NUCLEOTIDE SEQUENCE</scope>
</reference>
<dbReference type="Proteomes" id="UP001161247">
    <property type="component" value="Chromosome 4"/>
</dbReference>
<evidence type="ECO:0000313" key="2">
    <source>
        <dbReference type="Proteomes" id="UP001161247"/>
    </source>
</evidence>
<dbReference type="Gene3D" id="3.30.70.2890">
    <property type="entry name" value="XS domain"/>
    <property type="match status" value="1"/>
</dbReference>
<gene>
    <name evidence="1" type="ORF">OLC1_LOCUS11653</name>
</gene>
<accession>A0AAV1D3F1</accession>
<proteinExistence type="predicted"/>
<dbReference type="EMBL" id="OX459121">
    <property type="protein sequence ID" value="CAI9102277.1"/>
    <property type="molecule type" value="Genomic_DNA"/>
</dbReference>
<evidence type="ECO:0000313" key="1">
    <source>
        <dbReference type="EMBL" id="CAI9102277.1"/>
    </source>
</evidence>
<sequence length="165" mass="18626">MTCQKLGLRSQYLGFHKALFALMGLKFGEFSDGAWSCEKLSDVANKALKEDLILWPPVVIIHNKELVGRLRDMGFGDRAKEAETLHKVFAESKHGRAEFLEFKSSSNRENVIEAESALDNKLHSILYGYWAIAEDLGKLDFDAKKRRLVKSKKEIANIAEAPTKT</sequence>
<dbReference type="InterPro" id="IPR038588">
    <property type="entry name" value="XS_domain_sf"/>
</dbReference>
<protein>
    <submittedName>
        <fullName evidence="1">OLC1v1000518C1</fullName>
    </submittedName>
</protein>
<organism evidence="1 2">
    <name type="scientific">Oldenlandia corymbosa var. corymbosa</name>
    <dbReference type="NCBI Taxonomy" id="529605"/>
    <lineage>
        <taxon>Eukaryota</taxon>
        <taxon>Viridiplantae</taxon>
        <taxon>Streptophyta</taxon>
        <taxon>Embryophyta</taxon>
        <taxon>Tracheophyta</taxon>
        <taxon>Spermatophyta</taxon>
        <taxon>Magnoliopsida</taxon>
        <taxon>eudicotyledons</taxon>
        <taxon>Gunneridae</taxon>
        <taxon>Pentapetalae</taxon>
        <taxon>asterids</taxon>
        <taxon>lamiids</taxon>
        <taxon>Gentianales</taxon>
        <taxon>Rubiaceae</taxon>
        <taxon>Rubioideae</taxon>
        <taxon>Spermacoceae</taxon>
        <taxon>Hedyotis-Oldenlandia complex</taxon>
        <taxon>Oldenlandia</taxon>
    </lineage>
</organism>
<keyword evidence="2" id="KW-1185">Reference proteome</keyword>
<dbReference type="PANTHER" id="PTHR46619">
    <property type="entry name" value="RNA RECOGNITION MOTIF XS DOMAIN PROTEIN-RELATED"/>
    <property type="match status" value="1"/>
</dbReference>
<dbReference type="AlphaFoldDB" id="A0AAV1D3F1"/>